<dbReference type="EMBL" id="FNXT01000813">
    <property type="protein sequence ID" value="SZX67799.1"/>
    <property type="molecule type" value="Genomic_DNA"/>
</dbReference>
<protein>
    <submittedName>
        <fullName evidence="3">Uncharacterized protein</fullName>
    </submittedName>
</protein>
<feature type="compositionally biased region" description="Low complexity" evidence="1">
    <location>
        <begin position="17"/>
        <end position="45"/>
    </location>
</feature>
<feature type="region of interest" description="Disordered" evidence="1">
    <location>
        <begin position="17"/>
        <end position="59"/>
    </location>
</feature>
<evidence type="ECO:0000256" key="2">
    <source>
        <dbReference type="SAM" id="Phobius"/>
    </source>
</evidence>
<organism evidence="3 4">
    <name type="scientific">Tetradesmus obliquus</name>
    <name type="common">Green alga</name>
    <name type="synonym">Acutodesmus obliquus</name>
    <dbReference type="NCBI Taxonomy" id="3088"/>
    <lineage>
        <taxon>Eukaryota</taxon>
        <taxon>Viridiplantae</taxon>
        <taxon>Chlorophyta</taxon>
        <taxon>core chlorophytes</taxon>
        <taxon>Chlorophyceae</taxon>
        <taxon>CS clade</taxon>
        <taxon>Sphaeropleales</taxon>
        <taxon>Scenedesmaceae</taxon>
        <taxon>Tetradesmus</taxon>
    </lineage>
</organism>
<dbReference type="AlphaFoldDB" id="A0A383VSJ9"/>
<evidence type="ECO:0000313" key="3">
    <source>
        <dbReference type="EMBL" id="SZX67799.1"/>
    </source>
</evidence>
<keyword evidence="2" id="KW-0472">Membrane</keyword>
<gene>
    <name evidence="3" type="ORF">BQ4739_LOCUS8154</name>
</gene>
<keyword evidence="4" id="KW-1185">Reference proteome</keyword>
<dbReference type="Proteomes" id="UP000256970">
    <property type="component" value="Unassembled WGS sequence"/>
</dbReference>
<evidence type="ECO:0000256" key="1">
    <source>
        <dbReference type="SAM" id="MobiDB-lite"/>
    </source>
</evidence>
<sequence length="96" mass="9649">MPAQLELKAAEQLRHVQGFGQPPLAQQQQQQQQQVGHGFGQQDGLLPPPQPPFGSTAGALGSRAAEACAGLWAAAAAATGIAAAAAAAAGPWLWSA</sequence>
<evidence type="ECO:0000313" key="4">
    <source>
        <dbReference type="Proteomes" id="UP000256970"/>
    </source>
</evidence>
<reference evidence="3 4" key="1">
    <citation type="submission" date="2016-10" db="EMBL/GenBank/DDBJ databases">
        <authorList>
            <person name="Cai Z."/>
        </authorList>
    </citation>
    <scope>NUCLEOTIDE SEQUENCE [LARGE SCALE GENOMIC DNA]</scope>
</reference>
<accession>A0A383VSJ9</accession>
<proteinExistence type="predicted"/>
<name>A0A383VSJ9_TETOB</name>
<keyword evidence="2" id="KW-0812">Transmembrane</keyword>
<feature type="transmembrane region" description="Helical" evidence="2">
    <location>
        <begin position="71"/>
        <end position="94"/>
    </location>
</feature>
<keyword evidence="2" id="KW-1133">Transmembrane helix</keyword>